<dbReference type="Gene3D" id="3.10.580.10">
    <property type="entry name" value="CBS-domain"/>
    <property type="match status" value="2"/>
</dbReference>
<feature type="binding site" evidence="16">
    <location>
        <position position="67"/>
    </location>
    <ligand>
        <name>Zn(2+)</name>
        <dbReference type="ChEBI" id="CHEBI:29105"/>
        <note>catalytic</note>
    </ligand>
</feature>
<keyword evidence="11 14" id="KW-0482">Metalloprotease</keyword>
<name>A0AAE4Z884_9BACT</name>
<dbReference type="PIRSF" id="PIRSF006404">
    <property type="entry name" value="UCP006404_Pept_M50_CBS"/>
    <property type="match status" value="1"/>
</dbReference>
<evidence type="ECO:0000313" key="19">
    <source>
        <dbReference type="EMBL" id="NIR74287.1"/>
    </source>
</evidence>
<feature type="transmembrane region" description="Helical" evidence="14">
    <location>
        <begin position="19"/>
        <end position="37"/>
    </location>
</feature>
<sequence>MTGGIRLGKLFGFEVRLDYSWFIIFFLVLWTFSASIFPQRHPNLSSLVYVVMGTAGALLFFVSVLLHELAHSAVARARGIEMAGITLFVFGGIAHSRMEAEEPKDEFLLTVVGPLSSVAIGLVFLAIDRLGAGAGLPTPITGVAAYLAFLNFILAGFNMVPGFPLDGGRIFRSIVWQITGDIRKATRWASRTGQGFGFVLIGLGILGFFAGNVIGGMWFVFIGWFLAGAAAASYRQLIVRRQLEQVNVRQAMTERPETVSPDLTLRDLVDNYLLQRRFSAFPVKRDGDVVGLITLSQVKEVDRDDWPSTRVEDVMQPLEDAAVVSPTDHLAEALSRMQQSGAGRVLVIENGDLVGLVTRSDVANWLEHYQQLR</sequence>
<evidence type="ECO:0000256" key="10">
    <source>
        <dbReference type="ARBA" id="ARBA00022989"/>
    </source>
</evidence>
<keyword evidence="10 14" id="KW-1133">Transmembrane helix</keyword>
<comment type="caution">
    <text evidence="19">The sequence shown here is derived from an EMBL/GenBank/DDBJ whole genome shotgun (WGS) entry which is preliminary data.</text>
</comment>
<dbReference type="GO" id="GO:0008237">
    <property type="term" value="F:metallopeptidase activity"/>
    <property type="evidence" value="ECO:0007669"/>
    <property type="project" value="UniProtKB-UniRule"/>
</dbReference>
<feature type="transmembrane region" description="Helical" evidence="14">
    <location>
        <begin position="193"/>
        <end position="210"/>
    </location>
</feature>
<evidence type="ECO:0000313" key="20">
    <source>
        <dbReference type="Proteomes" id="UP000702544"/>
    </source>
</evidence>
<dbReference type="GO" id="GO:0046872">
    <property type="term" value="F:metal ion binding"/>
    <property type="evidence" value="ECO:0007669"/>
    <property type="project" value="UniProtKB-UniRule"/>
</dbReference>
<evidence type="ECO:0000256" key="8">
    <source>
        <dbReference type="ARBA" id="ARBA00022801"/>
    </source>
</evidence>
<feature type="transmembrane region" description="Helical" evidence="14">
    <location>
        <begin position="216"/>
        <end position="234"/>
    </location>
</feature>
<evidence type="ECO:0000256" key="13">
    <source>
        <dbReference type="ARBA" id="ARBA00023136"/>
    </source>
</evidence>
<protein>
    <recommendedName>
        <fullName evidence="14">Zinc metalloprotease</fullName>
    </recommendedName>
</protein>
<keyword evidence="6 14" id="KW-0479">Metal-binding</keyword>
<keyword evidence="5 14" id="KW-0812">Transmembrane</keyword>
<evidence type="ECO:0000256" key="2">
    <source>
        <dbReference type="ARBA" id="ARBA00007931"/>
    </source>
</evidence>
<dbReference type="AlphaFoldDB" id="A0AAE4Z884"/>
<comment type="cofactor">
    <cofactor evidence="14 16">
        <name>Zn(2+)</name>
        <dbReference type="ChEBI" id="CHEBI:29105"/>
    </cofactor>
    <text evidence="14 16">Binds 1 zinc ion per subunit.</text>
</comment>
<reference evidence="19 20" key="1">
    <citation type="submission" date="2020-01" db="EMBL/GenBank/DDBJ databases">
        <title>Genomes assembled from Gulf of Kutch pelagic sediment metagenomes.</title>
        <authorList>
            <person name="Chandrashekar M."/>
            <person name="Mahajan M.S."/>
            <person name="Dave K.J."/>
            <person name="Vatsa P."/>
            <person name="Nathani N.M."/>
        </authorList>
    </citation>
    <scope>NUCLEOTIDE SEQUENCE [LARGE SCALE GENOMIC DNA]</scope>
    <source>
        <strain evidence="19">KS3-K002</strain>
    </source>
</reference>
<comment type="similarity">
    <text evidence="2 14">Belongs to the peptidase M50B family.</text>
</comment>
<dbReference type="SUPFAM" id="SSF54631">
    <property type="entry name" value="CBS-domain pair"/>
    <property type="match status" value="1"/>
</dbReference>
<feature type="domain" description="CBS" evidence="18">
    <location>
        <begin position="315"/>
        <end position="373"/>
    </location>
</feature>
<feature type="transmembrane region" description="Helical" evidence="14">
    <location>
        <begin position="139"/>
        <end position="160"/>
    </location>
</feature>
<evidence type="ECO:0000256" key="4">
    <source>
        <dbReference type="ARBA" id="ARBA00022670"/>
    </source>
</evidence>
<accession>A0AAE4Z884</accession>
<keyword evidence="13 14" id="KW-0472">Membrane</keyword>
<dbReference type="InterPro" id="IPR046342">
    <property type="entry name" value="CBS_dom_sf"/>
</dbReference>
<gene>
    <name evidence="19" type="ORF">GWO12_04115</name>
</gene>
<evidence type="ECO:0000256" key="6">
    <source>
        <dbReference type="ARBA" id="ARBA00022723"/>
    </source>
</evidence>
<feature type="active site" evidence="15">
    <location>
        <position position="68"/>
    </location>
</feature>
<comment type="subcellular location">
    <subcellularLocation>
        <location evidence="1 14">Cell membrane</location>
        <topology evidence="1 14">Multi-pass membrane protein</topology>
    </subcellularLocation>
</comment>
<dbReference type="InterPro" id="IPR008915">
    <property type="entry name" value="Peptidase_M50"/>
</dbReference>
<keyword evidence="12 17" id="KW-0129">CBS domain</keyword>
<evidence type="ECO:0000259" key="18">
    <source>
        <dbReference type="PROSITE" id="PS51371"/>
    </source>
</evidence>
<dbReference type="Pfam" id="PF02163">
    <property type="entry name" value="Peptidase_M50"/>
    <property type="match status" value="2"/>
</dbReference>
<feature type="binding site" evidence="16">
    <location>
        <position position="71"/>
    </location>
    <ligand>
        <name>Zn(2+)</name>
        <dbReference type="ChEBI" id="CHEBI:29105"/>
        <note>catalytic</note>
    </ligand>
</feature>
<keyword evidence="3 14" id="KW-1003">Cell membrane</keyword>
<evidence type="ECO:0000256" key="9">
    <source>
        <dbReference type="ARBA" id="ARBA00022833"/>
    </source>
</evidence>
<feature type="transmembrane region" description="Helical" evidence="14">
    <location>
        <begin position="107"/>
        <end position="127"/>
    </location>
</feature>
<evidence type="ECO:0000256" key="11">
    <source>
        <dbReference type="ARBA" id="ARBA00023049"/>
    </source>
</evidence>
<evidence type="ECO:0000256" key="7">
    <source>
        <dbReference type="ARBA" id="ARBA00022737"/>
    </source>
</evidence>
<dbReference type="SMART" id="SM00116">
    <property type="entry name" value="CBS"/>
    <property type="match status" value="2"/>
</dbReference>
<dbReference type="GO" id="GO:0005886">
    <property type="term" value="C:plasma membrane"/>
    <property type="evidence" value="ECO:0007669"/>
    <property type="project" value="UniProtKB-SubCell"/>
</dbReference>
<dbReference type="PANTHER" id="PTHR39188">
    <property type="entry name" value="MEMBRANE-ASSOCIATED ZINC METALLOPROTEASE M50B"/>
    <property type="match status" value="1"/>
</dbReference>
<feature type="binding site" evidence="16">
    <location>
        <position position="166"/>
    </location>
    <ligand>
        <name>Zn(2+)</name>
        <dbReference type="ChEBI" id="CHEBI:29105"/>
        <note>catalytic</note>
    </ligand>
</feature>
<feature type="transmembrane region" description="Helical" evidence="14">
    <location>
        <begin position="44"/>
        <end position="66"/>
    </location>
</feature>
<dbReference type="InterPro" id="IPR016483">
    <property type="entry name" value="UCP006404_Pept_M50_CBS"/>
</dbReference>
<dbReference type="PROSITE" id="PS51371">
    <property type="entry name" value="CBS"/>
    <property type="match status" value="2"/>
</dbReference>
<dbReference type="InterPro" id="IPR000644">
    <property type="entry name" value="CBS_dom"/>
</dbReference>
<evidence type="ECO:0000256" key="12">
    <source>
        <dbReference type="ARBA" id="ARBA00023122"/>
    </source>
</evidence>
<evidence type="ECO:0000256" key="17">
    <source>
        <dbReference type="PROSITE-ProRule" id="PRU00703"/>
    </source>
</evidence>
<evidence type="ECO:0000256" key="5">
    <source>
        <dbReference type="ARBA" id="ARBA00022692"/>
    </source>
</evidence>
<feature type="domain" description="CBS" evidence="18">
    <location>
        <begin position="252"/>
        <end position="308"/>
    </location>
</feature>
<evidence type="ECO:0000256" key="16">
    <source>
        <dbReference type="PIRSR" id="PIRSR006404-2"/>
    </source>
</evidence>
<evidence type="ECO:0000256" key="1">
    <source>
        <dbReference type="ARBA" id="ARBA00004651"/>
    </source>
</evidence>
<keyword evidence="7" id="KW-0677">Repeat</keyword>
<evidence type="ECO:0000256" key="15">
    <source>
        <dbReference type="PIRSR" id="PIRSR006404-1"/>
    </source>
</evidence>
<keyword evidence="4 14" id="KW-0645">Protease</keyword>
<keyword evidence="9 14" id="KW-0862">Zinc</keyword>
<organism evidence="19 20">
    <name type="scientific">Candidatus Kutchimonas denitrificans</name>
    <dbReference type="NCBI Taxonomy" id="3056748"/>
    <lineage>
        <taxon>Bacteria</taxon>
        <taxon>Pseudomonadati</taxon>
        <taxon>Gemmatimonadota</taxon>
        <taxon>Gemmatimonadia</taxon>
        <taxon>Candidatus Palauibacterales</taxon>
        <taxon>Candidatus Palauibacteraceae</taxon>
        <taxon>Candidatus Kutchimonas</taxon>
    </lineage>
</organism>
<dbReference type="Proteomes" id="UP000702544">
    <property type="component" value="Unassembled WGS sequence"/>
</dbReference>
<dbReference type="CDD" id="cd06164">
    <property type="entry name" value="S2P-M50_SpoIVFB_CBS"/>
    <property type="match status" value="1"/>
</dbReference>
<evidence type="ECO:0000256" key="14">
    <source>
        <dbReference type="PIRNR" id="PIRNR006404"/>
    </source>
</evidence>
<keyword evidence="8 14" id="KW-0378">Hydrolase</keyword>
<dbReference type="EMBL" id="JAACAK010000032">
    <property type="protein sequence ID" value="NIR74287.1"/>
    <property type="molecule type" value="Genomic_DNA"/>
</dbReference>
<dbReference type="Pfam" id="PF00571">
    <property type="entry name" value="CBS"/>
    <property type="match status" value="2"/>
</dbReference>
<dbReference type="GO" id="GO:0006508">
    <property type="term" value="P:proteolysis"/>
    <property type="evidence" value="ECO:0007669"/>
    <property type="project" value="UniProtKB-KW"/>
</dbReference>
<proteinExistence type="inferred from homology"/>
<evidence type="ECO:0000256" key="3">
    <source>
        <dbReference type="ARBA" id="ARBA00022475"/>
    </source>
</evidence>
<dbReference type="PANTHER" id="PTHR39188:SF3">
    <property type="entry name" value="STAGE IV SPORULATION PROTEIN FB"/>
    <property type="match status" value="1"/>
</dbReference>
<feature type="transmembrane region" description="Helical" evidence="14">
    <location>
        <begin position="78"/>
        <end position="95"/>
    </location>
</feature>